<dbReference type="SUPFAM" id="SSF81901">
    <property type="entry name" value="HCP-like"/>
    <property type="match status" value="1"/>
</dbReference>
<accession>A0A9D2GUD2</accession>
<dbReference type="EMBL" id="DXAQ01000141">
    <property type="protein sequence ID" value="HIZ90177.1"/>
    <property type="molecule type" value="Genomic_DNA"/>
</dbReference>
<reference evidence="2" key="1">
    <citation type="journal article" date="2021" name="PeerJ">
        <title>Extensive microbial diversity within the chicken gut microbiome revealed by metagenomics and culture.</title>
        <authorList>
            <person name="Gilroy R."/>
            <person name="Ravi A."/>
            <person name="Getino M."/>
            <person name="Pursley I."/>
            <person name="Horton D.L."/>
            <person name="Alikhan N.F."/>
            <person name="Baker D."/>
            <person name="Gharbi K."/>
            <person name="Hall N."/>
            <person name="Watson M."/>
            <person name="Adriaenssens E.M."/>
            <person name="Foster-Nyarko E."/>
            <person name="Jarju S."/>
            <person name="Secka A."/>
            <person name="Antonio M."/>
            <person name="Oren A."/>
            <person name="Chaudhuri R.R."/>
            <person name="La Ragione R."/>
            <person name="Hildebrand F."/>
            <person name="Pallen M.J."/>
        </authorList>
    </citation>
    <scope>NUCLEOTIDE SEQUENCE</scope>
    <source>
        <strain evidence="2">ChiW4-1371</strain>
    </source>
</reference>
<name>A0A9D2GUD2_9BACT</name>
<dbReference type="Gene3D" id="1.25.40.10">
    <property type="entry name" value="Tetratricopeptide repeat domain"/>
    <property type="match status" value="2"/>
</dbReference>
<sequence>MTYTEIASISTAIIIAVVFIFFLTRKNNIKRPKKTGLSVVNGLSAFFNGDDNTALDTLKDIAFKGNANPEIYLILGFLFRRRKDFTRASQIHEMMLGNQELDKDFRNALIGELAEDYMLAGQYAKAVSLLQKESQVMNNPDNIITMAKSALYSQSYDNALQYYTKYNKITGKEMPGFFEKCMVEKAVHAENAQSALKYIKSAIEKNKNCRPARIIKGLLYLNTDKVQKAVDEFQSVITDGLLRDMNDIKNVEKAYIAAGKEVELTNLLKQQVSGGASNPFIHIALAEKYEYNNEKEMAKTVLESYIEQPDTKIIGAKVYAEKFNNKLIAHVTKDSSSFKCRVCGFETNQYKDDCPKCSAYDSIYPK</sequence>
<organism evidence="2 3">
    <name type="scientific">Candidatus Mucispirillum faecigallinarum</name>
    <dbReference type="NCBI Taxonomy" id="2838699"/>
    <lineage>
        <taxon>Bacteria</taxon>
        <taxon>Pseudomonadati</taxon>
        <taxon>Deferribacterota</taxon>
        <taxon>Deferribacteres</taxon>
        <taxon>Deferribacterales</taxon>
        <taxon>Mucispirillaceae</taxon>
        <taxon>Mucispirillum</taxon>
    </lineage>
</organism>
<dbReference type="AlphaFoldDB" id="A0A9D2GUD2"/>
<gene>
    <name evidence="2" type="ORF">H9804_09530</name>
</gene>
<proteinExistence type="predicted"/>
<evidence type="ECO:0000313" key="3">
    <source>
        <dbReference type="Proteomes" id="UP000824176"/>
    </source>
</evidence>
<evidence type="ECO:0008006" key="4">
    <source>
        <dbReference type="Google" id="ProtNLM"/>
    </source>
</evidence>
<evidence type="ECO:0000313" key="2">
    <source>
        <dbReference type="EMBL" id="HIZ90177.1"/>
    </source>
</evidence>
<keyword evidence="1" id="KW-1133">Transmembrane helix</keyword>
<protein>
    <recommendedName>
        <fullName evidence="4">LapB rubredoxin metal binding domain-containing protein</fullName>
    </recommendedName>
</protein>
<dbReference type="InterPro" id="IPR011990">
    <property type="entry name" value="TPR-like_helical_dom_sf"/>
</dbReference>
<reference evidence="2" key="2">
    <citation type="submission" date="2021-04" db="EMBL/GenBank/DDBJ databases">
        <authorList>
            <person name="Gilroy R."/>
        </authorList>
    </citation>
    <scope>NUCLEOTIDE SEQUENCE</scope>
    <source>
        <strain evidence="2">ChiW4-1371</strain>
    </source>
</reference>
<keyword evidence="1" id="KW-0812">Transmembrane</keyword>
<feature type="transmembrane region" description="Helical" evidence="1">
    <location>
        <begin position="6"/>
        <end position="24"/>
    </location>
</feature>
<comment type="caution">
    <text evidence="2">The sequence shown here is derived from an EMBL/GenBank/DDBJ whole genome shotgun (WGS) entry which is preliminary data.</text>
</comment>
<keyword evidence="1" id="KW-0472">Membrane</keyword>
<evidence type="ECO:0000256" key="1">
    <source>
        <dbReference type="SAM" id="Phobius"/>
    </source>
</evidence>
<dbReference type="Proteomes" id="UP000824176">
    <property type="component" value="Unassembled WGS sequence"/>
</dbReference>